<keyword evidence="1 7" id="KW-0963">Cytoplasm</keyword>
<feature type="domain" description="UVR" evidence="8">
    <location>
        <begin position="204"/>
        <end position="239"/>
    </location>
</feature>
<dbReference type="GO" id="GO:0005737">
    <property type="term" value="C:cytoplasm"/>
    <property type="evidence" value="ECO:0007669"/>
    <property type="project" value="UniProtKB-SubCell"/>
</dbReference>
<dbReference type="SUPFAM" id="SSF46600">
    <property type="entry name" value="C-terminal UvrC-binding domain of UvrB"/>
    <property type="match status" value="1"/>
</dbReference>
<evidence type="ECO:0000256" key="6">
    <source>
        <dbReference type="ARBA" id="ARBA00023236"/>
    </source>
</evidence>
<dbReference type="SMART" id="SM00465">
    <property type="entry name" value="GIYc"/>
    <property type="match status" value="1"/>
</dbReference>
<evidence type="ECO:0000313" key="11">
    <source>
        <dbReference type="EMBL" id="NBJ91859.1"/>
    </source>
</evidence>
<dbReference type="RefSeq" id="WP_160558936.1">
    <property type="nucleotide sequence ID" value="NZ_QZDT01000004.1"/>
</dbReference>
<dbReference type="CDD" id="cd10434">
    <property type="entry name" value="GIY-YIG_UvrC_Cho"/>
    <property type="match status" value="1"/>
</dbReference>
<dbReference type="EMBL" id="QZDT01000004">
    <property type="protein sequence ID" value="NBJ91859.1"/>
    <property type="molecule type" value="Genomic_DNA"/>
</dbReference>
<comment type="subcellular location">
    <subcellularLocation>
        <location evidence="7">Cytoplasm</location>
    </subcellularLocation>
</comment>
<evidence type="ECO:0000256" key="5">
    <source>
        <dbReference type="ARBA" id="ARBA00023204"/>
    </source>
</evidence>
<evidence type="ECO:0000256" key="1">
    <source>
        <dbReference type="ARBA" id="ARBA00022490"/>
    </source>
</evidence>
<sequence length="627" mass="71994">MFDIQEELKKLPNCPGVYIMRDGMDNIIYVGKAVNLHNRVRSYFRKKIGRGPQIDKMVSLIYRFEYIITDSELEALVLENNLIKEHSPKYNTLLKDDKTYPYIKVTVGEAYPRVLFSRQMKKDRSRYFGPYTSAAAVKDTIDLINKLYQLRTCSKSLPKECGNDRACLNYHIKQCVAPCQGNIPEEAYRERIKKALDFLNGSYQETLKELGERMQEASEKLAFEDAIRYRDLYNSVKQIASKQKITDSDGEDKDIIALAADEQDAVVQVFFVRDGKLIGREHFYMMHVSGTPRAQILLDFVKQFYAGTPFIPRELMLQEEIEDMEVIEQWLTKRKGARVYIKVPRIGSKEKLVELAAKNAMLVLSQDKERIKREEGRTIGAVKEIAGLLGLENVSRMEAYDISNISGFANVGSMVVYEKGKPKRSDYRKFRIKTVSGPDDYACMREVLTRRFLHGMDEQKKLEDKEMEKEYGSFTKFPDLLLMDGGKGQVNIALQVLSELHLDIPVCGMVKDDNHNTRGLYYNNEEIGIDRGSEGFKLITRIQDEAHRFAIEYHRSLRSKAQVKSVLDEIPGIGPSRRKALMRRFKSIDEVKNADVETLAGVDEIPESVAVGIYEFFHGDSSPEKEF</sequence>
<dbReference type="InterPro" id="IPR001943">
    <property type="entry name" value="UVR_dom"/>
</dbReference>
<comment type="subunit">
    <text evidence="7">Interacts with UvrB in an incision complex.</text>
</comment>
<dbReference type="Pfam" id="PF08459">
    <property type="entry name" value="UvrC_RNaseH_dom"/>
    <property type="match status" value="1"/>
</dbReference>
<dbReference type="Pfam" id="PF12826">
    <property type="entry name" value="HHH_2"/>
    <property type="match status" value="1"/>
</dbReference>
<dbReference type="InterPro" id="IPR000305">
    <property type="entry name" value="GIY-YIG_endonuc"/>
</dbReference>
<dbReference type="Gene3D" id="1.10.150.20">
    <property type="entry name" value="5' to 3' exonuclease, C-terminal subdomain"/>
    <property type="match status" value="1"/>
</dbReference>
<dbReference type="PROSITE" id="PS50164">
    <property type="entry name" value="GIY_YIG"/>
    <property type="match status" value="1"/>
</dbReference>
<dbReference type="InterPro" id="IPR050066">
    <property type="entry name" value="UvrABC_protein_C"/>
</dbReference>
<dbReference type="InterPro" id="IPR036876">
    <property type="entry name" value="UVR_dom_sf"/>
</dbReference>
<dbReference type="InterPro" id="IPR038476">
    <property type="entry name" value="UvrC_RNase_H_dom_sf"/>
</dbReference>
<keyword evidence="6 7" id="KW-0742">SOS response</keyword>
<dbReference type="AlphaFoldDB" id="A0A9X5BDR1"/>
<dbReference type="GO" id="GO:0006289">
    <property type="term" value="P:nucleotide-excision repair"/>
    <property type="evidence" value="ECO:0007669"/>
    <property type="project" value="UniProtKB-UniRule"/>
</dbReference>
<dbReference type="PROSITE" id="PS50151">
    <property type="entry name" value="UVR"/>
    <property type="match status" value="1"/>
</dbReference>
<dbReference type="Gene3D" id="3.40.1440.10">
    <property type="entry name" value="GIY-YIG endonuclease"/>
    <property type="match status" value="1"/>
</dbReference>
<dbReference type="InterPro" id="IPR010994">
    <property type="entry name" value="RuvA_2-like"/>
</dbReference>
<evidence type="ECO:0000256" key="7">
    <source>
        <dbReference type="HAMAP-Rule" id="MF_00203"/>
    </source>
</evidence>
<feature type="domain" description="UvrC family homology region profile" evidence="10">
    <location>
        <begin position="255"/>
        <end position="497"/>
    </location>
</feature>
<comment type="function">
    <text evidence="7">The UvrABC repair system catalyzes the recognition and processing of DNA lesions. UvrC both incises the 5' and 3' sides of the lesion. The N-terminal half is responsible for the 3' incision and the C-terminal half is responsible for the 5' incision.</text>
</comment>
<dbReference type="PANTHER" id="PTHR30562:SF1">
    <property type="entry name" value="UVRABC SYSTEM PROTEIN C"/>
    <property type="match status" value="1"/>
</dbReference>
<dbReference type="InterPro" id="IPR035901">
    <property type="entry name" value="GIY-YIG_endonuc_sf"/>
</dbReference>
<dbReference type="GO" id="GO:0009432">
    <property type="term" value="P:SOS response"/>
    <property type="evidence" value="ECO:0007669"/>
    <property type="project" value="UniProtKB-UniRule"/>
</dbReference>
<dbReference type="FunFam" id="3.40.1440.10:FF:000001">
    <property type="entry name" value="UvrABC system protein C"/>
    <property type="match status" value="1"/>
</dbReference>
<feature type="domain" description="GIY-YIG" evidence="9">
    <location>
        <begin position="13"/>
        <end position="92"/>
    </location>
</feature>
<dbReference type="SUPFAM" id="SSF47781">
    <property type="entry name" value="RuvA domain 2-like"/>
    <property type="match status" value="1"/>
</dbReference>
<gene>
    <name evidence="7 11" type="primary">uvrC</name>
    <name evidence="11" type="ORF">D5281_04445</name>
</gene>
<proteinExistence type="inferred from homology"/>
<dbReference type="Gene3D" id="3.30.420.340">
    <property type="entry name" value="UvrC, RNAse H endonuclease domain"/>
    <property type="match status" value="1"/>
</dbReference>
<keyword evidence="12" id="KW-1185">Reference proteome</keyword>
<dbReference type="InterPro" id="IPR004791">
    <property type="entry name" value="UvrC"/>
</dbReference>
<evidence type="ECO:0000256" key="2">
    <source>
        <dbReference type="ARBA" id="ARBA00022763"/>
    </source>
</evidence>
<evidence type="ECO:0000259" key="10">
    <source>
        <dbReference type="PROSITE" id="PS50165"/>
    </source>
</evidence>
<dbReference type="Gene3D" id="4.10.860.10">
    <property type="entry name" value="UVR domain"/>
    <property type="match status" value="1"/>
</dbReference>
<keyword evidence="4 7" id="KW-0267">Excision nuclease</keyword>
<reference evidence="11" key="1">
    <citation type="submission" date="2018-09" db="EMBL/GenBank/DDBJ databases">
        <title>Murine metabolic-syndrome-specific gut microbial biobank.</title>
        <authorList>
            <person name="Liu C."/>
        </authorList>
    </citation>
    <scope>NUCLEOTIDE SEQUENCE</scope>
    <source>
        <strain evidence="11">D42-62</strain>
    </source>
</reference>
<dbReference type="Proteomes" id="UP001154420">
    <property type="component" value="Unassembled WGS sequence"/>
</dbReference>
<dbReference type="Pfam" id="PF02151">
    <property type="entry name" value="UVR"/>
    <property type="match status" value="1"/>
</dbReference>
<comment type="similarity">
    <text evidence="7">Belongs to the UvrC family.</text>
</comment>
<dbReference type="PROSITE" id="PS50165">
    <property type="entry name" value="UVRC"/>
    <property type="match status" value="1"/>
</dbReference>
<dbReference type="GO" id="GO:0003677">
    <property type="term" value="F:DNA binding"/>
    <property type="evidence" value="ECO:0007669"/>
    <property type="project" value="UniProtKB-UniRule"/>
</dbReference>
<protein>
    <recommendedName>
        <fullName evidence="7">UvrABC system protein C</fullName>
        <shortName evidence="7">Protein UvrC</shortName>
    </recommendedName>
    <alternativeName>
        <fullName evidence="7">Excinuclease ABC subunit C</fullName>
    </alternativeName>
</protein>
<dbReference type="OrthoDB" id="9804933at2"/>
<organism evidence="11 12">
    <name type="scientific">Parablautia muri</name>
    <dbReference type="NCBI Taxonomy" id="2320879"/>
    <lineage>
        <taxon>Bacteria</taxon>
        <taxon>Bacillati</taxon>
        <taxon>Bacillota</taxon>
        <taxon>Clostridia</taxon>
        <taxon>Lachnospirales</taxon>
        <taxon>Lachnospiraceae</taxon>
        <taxon>Parablautia</taxon>
    </lineage>
</organism>
<dbReference type="InterPro" id="IPR001162">
    <property type="entry name" value="UvrC_RNase_H_dom"/>
</dbReference>
<evidence type="ECO:0000259" key="9">
    <source>
        <dbReference type="PROSITE" id="PS50164"/>
    </source>
</evidence>
<accession>A0A9X5BDR1</accession>
<keyword evidence="5 7" id="KW-0234">DNA repair</keyword>
<keyword evidence="2 7" id="KW-0227">DNA damage</keyword>
<keyword evidence="3 7" id="KW-0228">DNA excision</keyword>
<evidence type="ECO:0000313" key="12">
    <source>
        <dbReference type="Proteomes" id="UP001154420"/>
    </source>
</evidence>
<dbReference type="HAMAP" id="MF_00203">
    <property type="entry name" value="UvrC"/>
    <property type="match status" value="1"/>
</dbReference>
<dbReference type="GO" id="GO:0009380">
    <property type="term" value="C:excinuclease repair complex"/>
    <property type="evidence" value="ECO:0007669"/>
    <property type="project" value="InterPro"/>
</dbReference>
<dbReference type="Pfam" id="PF22920">
    <property type="entry name" value="UvrC_RNaseH"/>
    <property type="match status" value="1"/>
</dbReference>
<dbReference type="NCBIfam" id="NF001824">
    <property type="entry name" value="PRK00558.1-5"/>
    <property type="match status" value="1"/>
</dbReference>
<dbReference type="Pfam" id="PF01541">
    <property type="entry name" value="GIY-YIG"/>
    <property type="match status" value="1"/>
</dbReference>
<comment type="caution">
    <text evidence="11">The sequence shown here is derived from an EMBL/GenBank/DDBJ whole genome shotgun (WGS) entry which is preliminary data.</text>
</comment>
<dbReference type="PANTHER" id="PTHR30562">
    <property type="entry name" value="UVRC/OXIDOREDUCTASE"/>
    <property type="match status" value="1"/>
</dbReference>
<dbReference type="GO" id="GO:0009381">
    <property type="term" value="F:excinuclease ABC activity"/>
    <property type="evidence" value="ECO:0007669"/>
    <property type="project" value="UniProtKB-UniRule"/>
</dbReference>
<dbReference type="InterPro" id="IPR047296">
    <property type="entry name" value="GIY-YIG_UvrC_Cho"/>
</dbReference>
<evidence type="ECO:0000259" key="8">
    <source>
        <dbReference type="PROSITE" id="PS50151"/>
    </source>
</evidence>
<dbReference type="SUPFAM" id="SSF82771">
    <property type="entry name" value="GIY-YIG endonuclease"/>
    <property type="match status" value="1"/>
</dbReference>
<evidence type="ECO:0000256" key="3">
    <source>
        <dbReference type="ARBA" id="ARBA00022769"/>
    </source>
</evidence>
<evidence type="ECO:0000256" key="4">
    <source>
        <dbReference type="ARBA" id="ARBA00022881"/>
    </source>
</evidence>
<dbReference type="InterPro" id="IPR041663">
    <property type="entry name" value="DisA/LigA_HHH"/>
</dbReference>
<dbReference type="NCBIfam" id="TIGR00194">
    <property type="entry name" value="uvrC"/>
    <property type="match status" value="1"/>
</dbReference>
<name>A0A9X5BDR1_9FIRM</name>